<dbReference type="PANTHER" id="PTHR30413">
    <property type="entry name" value="INNER MEMBRANE TRANSPORT PERMEASE"/>
    <property type="match status" value="1"/>
</dbReference>
<comment type="caution">
    <text evidence="9">Lacks conserved residue(s) required for the propagation of feature annotation.</text>
</comment>
<comment type="subcellular location">
    <subcellularLocation>
        <location evidence="1">Cell inner membrane</location>
        <topology evidence="1">Multi-pass membrane protein</topology>
    </subcellularLocation>
    <subcellularLocation>
        <location evidence="9">Cell membrane</location>
        <topology evidence="9">Multi-pass membrane protein</topology>
    </subcellularLocation>
</comment>
<dbReference type="STRING" id="2754.EH55_05365"/>
<evidence type="ECO:0000256" key="8">
    <source>
        <dbReference type="ARBA" id="ARBA00023136"/>
    </source>
</evidence>
<accession>A0A073IRQ3</accession>
<keyword evidence="3 9" id="KW-0813">Transport</keyword>
<evidence type="ECO:0000256" key="2">
    <source>
        <dbReference type="ARBA" id="ARBA00007783"/>
    </source>
</evidence>
<feature type="transmembrane region" description="Helical" evidence="9">
    <location>
        <begin position="228"/>
        <end position="247"/>
    </location>
</feature>
<dbReference type="GO" id="GO:0005886">
    <property type="term" value="C:plasma membrane"/>
    <property type="evidence" value="ECO:0007669"/>
    <property type="project" value="UniProtKB-SubCell"/>
</dbReference>
<keyword evidence="4 9" id="KW-1003">Cell membrane</keyword>
<organism evidence="11 12">
    <name type="scientific">Synergistes jonesii</name>
    <dbReference type="NCBI Taxonomy" id="2754"/>
    <lineage>
        <taxon>Bacteria</taxon>
        <taxon>Thermotogati</taxon>
        <taxon>Synergistota</taxon>
        <taxon>Synergistia</taxon>
        <taxon>Synergistales</taxon>
        <taxon>Synergistaceae</taxon>
        <taxon>Synergistes</taxon>
    </lineage>
</organism>
<keyword evidence="12" id="KW-1185">Reference proteome</keyword>
<evidence type="ECO:0000256" key="1">
    <source>
        <dbReference type="ARBA" id="ARBA00004429"/>
    </source>
</evidence>
<evidence type="ECO:0000313" key="11">
    <source>
        <dbReference type="EMBL" id="KEJ92166.1"/>
    </source>
</evidence>
<evidence type="ECO:0000259" key="10">
    <source>
        <dbReference type="PROSITE" id="PS51012"/>
    </source>
</evidence>
<dbReference type="InterPro" id="IPR013525">
    <property type="entry name" value="ABC2_TM"/>
</dbReference>
<dbReference type="PATRIC" id="fig|2754.20.peg.2362"/>
<keyword evidence="8 9" id="KW-0472">Membrane</keyword>
<dbReference type="AlphaFoldDB" id="A0A073IRQ3"/>
<dbReference type="PROSITE" id="PS51012">
    <property type="entry name" value="ABC_TM2"/>
    <property type="match status" value="1"/>
</dbReference>
<evidence type="ECO:0000256" key="4">
    <source>
        <dbReference type="ARBA" id="ARBA00022475"/>
    </source>
</evidence>
<sequence>MQRVVNLYNKRELLTQLVRRDIRLKYRRSVLGYLWSVMNPLLIMIVLTGVFSNMFRYDIINYPIYLLIGRAIFDFLSESTRTGMWSIIGNAALLKKTYVPRYIFTLASVTSSAVNFIFSLGAIAIVMLFTKTLPSWYILLLPITLLQLYVFCMGMAFFLAAATVYFRDVQYIYNAFLTAWMYLSALFYPAKILPQKLYWLVSHFNPIFIYVQQARGFILYGKMPDTDMFIIGCFAALLSLVIGVETFRRTQDNFILYI</sequence>
<protein>
    <recommendedName>
        <fullName evidence="9">Transport permease protein</fullName>
    </recommendedName>
</protein>
<evidence type="ECO:0000256" key="3">
    <source>
        <dbReference type="ARBA" id="ARBA00022448"/>
    </source>
</evidence>
<evidence type="ECO:0000313" key="12">
    <source>
        <dbReference type="Proteomes" id="UP000027665"/>
    </source>
</evidence>
<evidence type="ECO:0000256" key="7">
    <source>
        <dbReference type="ARBA" id="ARBA00022989"/>
    </source>
</evidence>
<evidence type="ECO:0000256" key="9">
    <source>
        <dbReference type="RuleBase" id="RU361157"/>
    </source>
</evidence>
<name>A0A073IRQ3_9BACT</name>
<feature type="transmembrane region" description="Helical" evidence="9">
    <location>
        <begin position="171"/>
        <end position="190"/>
    </location>
</feature>
<feature type="transmembrane region" description="Helical" evidence="9">
    <location>
        <begin position="102"/>
        <end position="130"/>
    </location>
</feature>
<dbReference type="InterPro" id="IPR047817">
    <property type="entry name" value="ABC2_TM_bact-type"/>
</dbReference>
<dbReference type="Proteomes" id="UP000027665">
    <property type="component" value="Unassembled WGS sequence"/>
</dbReference>
<feature type="transmembrane region" description="Helical" evidence="9">
    <location>
        <begin position="136"/>
        <end position="159"/>
    </location>
</feature>
<dbReference type="GO" id="GO:0140359">
    <property type="term" value="F:ABC-type transporter activity"/>
    <property type="evidence" value="ECO:0007669"/>
    <property type="project" value="InterPro"/>
</dbReference>
<dbReference type="GO" id="GO:0015920">
    <property type="term" value="P:lipopolysaccharide transport"/>
    <property type="evidence" value="ECO:0007669"/>
    <property type="project" value="TreeGrafter"/>
</dbReference>
<feature type="transmembrane region" description="Helical" evidence="9">
    <location>
        <begin position="30"/>
        <end position="53"/>
    </location>
</feature>
<keyword evidence="5" id="KW-0997">Cell inner membrane</keyword>
<dbReference type="EMBL" id="JMKI01000034">
    <property type="protein sequence ID" value="KEJ92166.1"/>
    <property type="molecule type" value="Genomic_DNA"/>
</dbReference>
<keyword evidence="7 9" id="KW-1133">Transmembrane helix</keyword>
<gene>
    <name evidence="11" type="ORF">EH55_05365</name>
</gene>
<proteinExistence type="inferred from homology"/>
<comment type="similarity">
    <text evidence="2 9">Belongs to the ABC-2 integral membrane protein family.</text>
</comment>
<evidence type="ECO:0000256" key="5">
    <source>
        <dbReference type="ARBA" id="ARBA00022519"/>
    </source>
</evidence>
<evidence type="ECO:0000256" key="6">
    <source>
        <dbReference type="ARBA" id="ARBA00022692"/>
    </source>
</evidence>
<dbReference type="Pfam" id="PF01061">
    <property type="entry name" value="ABC2_membrane"/>
    <property type="match status" value="1"/>
</dbReference>
<dbReference type="eggNOG" id="COG1682">
    <property type="taxonomic scope" value="Bacteria"/>
</dbReference>
<dbReference type="PANTHER" id="PTHR30413:SF8">
    <property type="entry name" value="TRANSPORT PERMEASE PROTEIN"/>
    <property type="match status" value="1"/>
</dbReference>
<reference evidence="11 12" key="1">
    <citation type="submission" date="2014-04" db="EMBL/GenBank/DDBJ databases">
        <title>Draft Genome Sequence of Synergistes jonesii.</title>
        <authorList>
            <person name="Coil D.A."/>
            <person name="Eisen J.A."/>
            <person name="Holland-Moritz H.E."/>
        </authorList>
    </citation>
    <scope>NUCLEOTIDE SEQUENCE [LARGE SCALE GENOMIC DNA]</scope>
    <source>
        <strain evidence="11 12">78-1</strain>
    </source>
</reference>
<feature type="domain" description="ABC transmembrane type-2" evidence="10">
    <location>
        <begin position="31"/>
        <end position="250"/>
    </location>
</feature>
<keyword evidence="6 9" id="KW-0812">Transmembrane</keyword>
<comment type="caution">
    <text evidence="11">The sequence shown here is derived from an EMBL/GenBank/DDBJ whole genome shotgun (WGS) entry which is preliminary data.</text>
</comment>